<evidence type="ECO:0000256" key="1">
    <source>
        <dbReference type="ARBA" id="ARBA00004123"/>
    </source>
</evidence>
<feature type="compositionally biased region" description="Basic and acidic residues" evidence="7">
    <location>
        <begin position="483"/>
        <end position="507"/>
    </location>
</feature>
<evidence type="ECO:0000313" key="10">
    <source>
        <dbReference type="Proteomes" id="UP000827284"/>
    </source>
</evidence>
<feature type="compositionally biased region" description="Polar residues" evidence="7">
    <location>
        <begin position="389"/>
        <end position="403"/>
    </location>
</feature>
<evidence type="ECO:0000256" key="5">
    <source>
        <dbReference type="ARBA" id="ARBA00023212"/>
    </source>
</evidence>
<evidence type="ECO:0000256" key="3">
    <source>
        <dbReference type="ARBA" id="ARBA00010042"/>
    </source>
</evidence>
<reference evidence="9" key="2">
    <citation type="journal article" date="2022" name="Microbiol. Resour. Announc.">
        <title>Whole-Genome Sequence of Entomortierella parvispora E1425, a Mucoromycotan Fungus Associated with Burkholderiaceae-Related Endosymbiotic Bacteria.</title>
        <authorList>
            <person name="Herlambang A."/>
            <person name="Guo Y."/>
            <person name="Takashima Y."/>
            <person name="Narisawa K."/>
            <person name="Ohta H."/>
            <person name="Nishizawa T."/>
        </authorList>
    </citation>
    <scope>NUCLEOTIDE SEQUENCE</scope>
    <source>
        <strain evidence="9">E1425</strain>
    </source>
</reference>
<feature type="compositionally biased region" description="Polar residues" evidence="7">
    <location>
        <begin position="646"/>
        <end position="673"/>
    </location>
</feature>
<feature type="compositionally biased region" description="Basic and acidic residues" evidence="7">
    <location>
        <begin position="699"/>
        <end position="718"/>
    </location>
</feature>
<dbReference type="EMBL" id="BQFW01000001">
    <property type="protein sequence ID" value="GJJ67901.1"/>
    <property type="molecule type" value="Genomic_DNA"/>
</dbReference>
<protein>
    <recommendedName>
        <fullName evidence="8">Inner centromere protein ARK-binding domain-containing protein</fullName>
    </recommendedName>
</protein>
<name>A0A9P3LR40_9FUNG</name>
<feature type="region of interest" description="Disordered" evidence="7">
    <location>
        <begin position="349"/>
        <end position="534"/>
    </location>
</feature>
<evidence type="ECO:0000313" key="9">
    <source>
        <dbReference type="EMBL" id="GJJ67901.1"/>
    </source>
</evidence>
<feature type="compositionally biased region" description="Polar residues" evidence="7">
    <location>
        <begin position="470"/>
        <end position="479"/>
    </location>
</feature>
<dbReference type="Proteomes" id="UP000827284">
    <property type="component" value="Unassembled WGS sequence"/>
</dbReference>
<dbReference type="OrthoDB" id="6123at2759"/>
<feature type="compositionally biased region" description="Low complexity" evidence="7">
    <location>
        <begin position="622"/>
        <end position="631"/>
    </location>
</feature>
<feature type="region of interest" description="Disordered" evidence="7">
    <location>
        <begin position="571"/>
        <end position="718"/>
    </location>
</feature>
<organism evidence="9 10">
    <name type="scientific">Entomortierella parvispora</name>
    <dbReference type="NCBI Taxonomy" id="205924"/>
    <lineage>
        <taxon>Eukaryota</taxon>
        <taxon>Fungi</taxon>
        <taxon>Fungi incertae sedis</taxon>
        <taxon>Mucoromycota</taxon>
        <taxon>Mortierellomycotina</taxon>
        <taxon>Mortierellomycetes</taxon>
        <taxon>Mortierellales</taxon>
        <taxon>Mortierellaceae</taxon>
        <taxon>Entomortierella</taxon>
    </lineage>
</organism>
<dbReference type="InterPro" id="IPR005635">
    <property type="entry name" value="Inner_centromere_prot_ARK-bd"/>
</dbReference>
<dbReference type="GO" id="GO:0005634">
    <property type="term" value="C:nucleus"/>
    <property type="evidence" value="ECO:0007669"/>
    <property type="project" value="UniProtKB-SubCell"/>
</dbReference>
<sequence>MDYRLWAQDQDNPPEETWPLPYKRELARLKDQRLDEFKSTMNVNFGWLQDYYEGFRWSAMHRFAELDQAAFSCPGGIEVAQKQQLEDDDMDYPYDMAYNSGLKTPTQTYTGRGSFPKSPGSFYGNSRSTRKRPSMDQFRLKTPKTPRGMIALRSPRSPFERHRFTPRRTKLRVSTSAFARKGRRSLKSMHKKSTGAQSRGDGTVPSKENQRRGDISIVQSSERDRGIDIRSPSTNSRSLDTMRTQPRHISTEDMEDRKSVGWGFLGDRDDGCLRDDEDEDVTSPHTTPVSRARDSMQLFSPPLRPNANRNSYYSLTPELIHGQPSSPRMFKRGNTHLDFDQTLDLEEAEFKRPKGSPFLDSTTPVRFSPERESYPESELSKPPQESERPLSSPSWTSDCLTGSDSDRKERVDDPFQNKNRNQWESNIMEKDCEARREPSLQKLSFDRRFGERVASADPIEGQGRKEQGTSHRLGSNSAASRKGLSEDHRLALRPSTEEKDRSKRDIPDLTQDSHAPPKTSLLELSKKTRVTNTLPEKRTVFQRNRLGHGPVNFSAASVALSSSRLTKVGNLHDAQTSDTPRLTTSTAQGATNTGAKFSRTALQNSRDGKSTPTLSSGKATQTSSSTSVAAVLRQGVPRALLPSMRPTESSLARTGSQPSLVRKPFQTSKSTLSLKKPVRPVLPDSTLTAKSISLSQSDGLKETRPPASPKREKREMTPLETRLRELGPDMTVKTLNTTVSSADTASLKETRSTPVLITGPLLTAQSNTKPTSTSSTTFTLSSLTPSNIAHGKKASQRLQDSLLQMAQNSRQRLQNGQSTSTSALTVDIEQKKSGMSWSASSTIDQRPSNRTETILPEISIEVDDDIDDMIPMKANSRYIPPERRIPPWAEWDELEKALRAQASINPQEIFGALPTLDIASMLPQGNWKRQLRLSSAQWGTTDQLTKQEILKYNTDMGWSASE</sequence>
<evidence type="ECO:0000256" key="6">
    <source>
        <dbReference type="ARBA" id="ARBA00023242"/>
    </source>
</evidence>
<feature type="compositionally biased region" description="Basic and acidic residues" evidence="7">
    <location>
        <begin position="404"/>
        <end position="415"/>
    </location>
</feature>
<feature type="domain" description="Inner centromere protein ARK-binding" evidence="8">
    <location>
        <begin position="868"/>
        <end position="918"/>
    </location>
</feature>
<comment type="caution">
    <text evidence="9">The sequence shown here is derived from an EMBL/GenBank/DDBJ whole genome shotgun (WGS) entry which is preliminary data.</text>
</comment>
<reference evidence="9" key="1">
    <citation type="submission" date="2021-11" db="EMBL/GenBank/DDBJ databases">
        <authorList>
            <person name="Herlambang A."/>
            <person name="Guo Y."/>
            <person name="Takashima Y."/>
            <person name="Nishizawa T."/>
        </authorList>
    </citation>
    <scope>NUCLEOTIDE SEQUENCE</scope>
    <source>
        <strain evidence="9">E1425</strain>
    </source>
</reference>
<accession>A0A9P3LR40</accession>
<feature type="compositionally biased region" description="Polar residues" evidence="7">
    <location>
        <begin position="573"/>
        <end position="621"/>
    </location>
</feature>
<comment type="subcellular location">
    <subcellularLocation>
        <location evidence="2">Cytoplasm</location>
        <location evidence="2">Cytoskeleton</location>
        <location evidence="2">Spindle</location>
    </subcellularLocation>
    <subcellularLocation>
        <location evidence="1">Nucleus</location>
    </subcellularLocation>
</comment>
<feature type="region of interest" description="Disordered" evidence="7">
    <location>
        <begin position="103"/>
        <end position="244"/>
    </location>
</feature>
<dbReference type="AlphaFoldDB" id="A0A9P3LR40"/>
<keyword evidence="5" id="KW-0206">Cytoskeleton</keyword>
<feature type="compositionally biased region" description="Basic and acidic residues" evidence="7">
    <location>
        <begin position="427"/>
        <end position="451"/>
    </location>
</feature>
<feature type="compositionally biased region" description="Basic residues" evidence="7">
    <location>
        <begin position="180"/>
        <end position="193"/>
    </location>
</feature>
<feature type="compositionally biased region" description="Polar residues" evidence="7">
    <location>
        <begin position="685"/>
        <end position="698"/>
    </location>
</feature>
<evidence type="ECO:0000256" key="7">
    <source>
        <dbReference type="SAM" id="MobiDB-lite"/>
    </source>
</evidence>
<keyword evidence="10" id="KW-1185">Reference proteome</keyword>
<feature type="compositionally biased region" description="Polar residues" evidence="7">
    <location>
        <begin position="416"/>
        <end position="425"/>
    </location>
</feature>
<evidence type="ECO:0000259" key="8">
    <source>
        <dbReference type="Pfam" id="PF03941"/>
    </source>
</evidence>
<keyword evidence="6" id="KW-0539">Nucleus</keyword>
<gene>
    <name evidence="9" type="ORF">EMPS_00247</name>
</gene>
<proteinExistence type="inferred from homology"/>
<comment type="similarity">
    <text evidence="3">Belongs to the INCENP family.</text>
</comment>
<evidence type="ECO:0000256" key="2">
    <source>
        <dbReference type="ARBA" id="ARBA00004186"/>
    </source>
</evidence>
<feature type="compositionally biased region" description="Polar residues" evidence="7">
    <location>
        <begin position="231"/>
        <end position="244"/>
    </location>
</feature>
<dbReference type="GO" id="GO:0005819">
    <property type="term" value="C:spindle"/>
    <property type="evidence" value="ECO:0007669"/>
    <property type="project" value="UniProtKB-SubCell"/>
</dbReference>
<keyword evidence="4" id="KW-0963">Cytoplasm</keyword>
<dbReference type="Pfam" id="PF03941">
    <property type="entry name" value="INCENP_ARK-bind"/>
    <property type="match status" value="1"/>
</dbReference>
<evidence type="ECO:0000256" key="4">
    <source>
        <dbReference type="ARBA" id="ARBA00022490"/>
    </source>
</evidence>